<feature type="domain" description="Luciferase-like" evidence="5">
    <location>
        <begin position="23"/>
        <end position="222"/>
    </location>
</feature>
<dbReference type="EMBL" id="MAEM01000260">
    <property type="protein sequence ID" value="OBS01644.1"/>
    <property type="molecule type" value="Genomic_DNA"/>
</dbReference>
<evidence type="ECO:0000313" key="7">
    <source>
        <dbReference type="Proteomes" id="UP000093757"/>
    </source>
</evidence>
<dbReference type="OrthoDB" id="4074025at2"/>
<dbReference type="GO" id="GO:0008726">
    <property type="term" value="F:alkanesulfonate monooxygenase activity"/>
    <property type="evidence" value="ECO:0007669"/>
    <property type="project" value="TreeGrafter"/>
</dbReference>
<dbReference type="Proteomes" id="UP000093757">
    <property type="component" value="Unassembled WGS sequence"/>
</dbReference>
<evidence type="ECO:0000256" key="4">
    <source>
        <dbReference type="ARBA" id="ARBA00023033"/>
    </source>
</evidence>
<dbReference type="Pfam" id="PF00296">
    <property type="entry name" value="Bac_luciferase"/>
    <property type="match status" value="1"/>
</dbReference>
<organism evidence="6 7">
    <name type="scientific">Mycobacterium gordonae</name>
    <dbReference type="NCBI Taxonomy" id="1778"/>
    <lineage>
        <taxon>Bacteria</taxon>
        <taxon>Bacillati</taxon>
        <taxon>Actinomycetota</taxon>
        <taxon>Actinomycetes</taxon>
        <taxon>Mycobacteriales</taxon>
        <taxon>Mycobacteriaceae</taxon>
        <taxon>Mycobacterium</taxon>
    </lineage>
</organism>
<dbReference type="InterPro" id="IPR019921">
    <property type="entry name" value="Lucif-like_OxRdtase_Rv2161c"/>
</dbReference>
<dbReference type="PANTHER" id="PTHR42847">
    <property type="entry name" value="ALKANESULFONATE MONOOXYGENASE"/>
    <property type="match status" value="1"/>
</dbReference>
<keyword evidence="1" id="KW-0285">Flavoprotein</keyword>
<proteinExistence type="predicted"/>
<evidence type="ECO:0000256" key="2">
    <source>
        <dbReference type="ARBA" id="ARBA00022643"/>
    </source>
</evidence>
<dbReference type="PANTHER" id="PTHR42847:SF8">
    <property type="entry name" value="CONSERVED PROTEIN"/>
    <property type="match status" value="1"/>
</dbReference>
<dbReference type="InterPro" id="IPR011251">
    <property type="entry name" value="Luciferase-like_dom"/>
</dbReference>
<dbReference type="InterPro" id="IPR036661">
    <property type="entry name" value="Luciferase-like_sf"/>
</dbReference>
<dbReference type="NCBIfam" id="TIGR03619">
    <property type="entry name" value="F420_Rv2161c"/>
    <property type="match status" value="1"/>
</dbReference>
<gene>
    <name evidence="6" type="ORF">A9W98_19125</name>
</gene>
<keyword evidence="4" id="KW-0503">Monooxygenase</keyword>
<evidence type="ECO:0000256" key="3">
    <source>
        <dbReference type="ARBA" id="ARBA00023002"/>
    </source>
</evidence>
<sequence length="288" mass="31272">MSTATAKLCIATPVVTMFPGVSADWEVGASIEDIARVAEAADRLGYHHLTCSEHIALPSAEAARRGARYWDPLATFGYLAARTERIRLATNVLVLGYHHPLEIAKRYGTLDKVSNGRLILGVGVGSLKEEFDLIGAPFADRGARADDALAALRAALSVAEPSYHGEFYSFDGMVVDPRAVQPRVPLWIGGRTLRSLRRAVALADGWAPFNVSLQQAREWLGRFDIPPGFEVVLGPAHRLDPLGSPDHTRELIAETVAHGATIVSATFRHDSLQHYLENLHALAELNAT</sequence>
<keyword evidence="3" id="KW-0560">Oxidoreductase</keyword>
<name>A0A1A6BHF0_MYCGO</name>
<evidence type="ECO:0000256" key="1">
    <source>
        <dbReference type="ARBA" id="ARBA00022630"/>
    </source>
</evidence>
<comment type="caution">
    <text evidence="6">The sequence shown here is derived from an EMBL/GenBank/DDBJ whole genome shotgun (WGS) entry which is preliminary data.</text>
</comment>
<evidence type="ECO:0000259" key="5">
    <source>
        <dbReference type="Pfam" id="PF00296"/>
    </source>
</evidence>
<dbReference type="RefSeq" id="WP_065134091.1">
    <property type="nucleotide sequence ID" value="NZ_MAEM01000260.1"/>
</dbReference>
<dbReference type="Gene3D" id="3.20.20.30">
    <property type="entry name" value="Luciferase-like domain"/>
    <property type="match status" value="1"/>
</dbReference>
<dbReference type="GO" id="GO:0046306">
    <property type="term" value="P:alkanesulfonate catabolic process"/>
    <property type="evidence" value="ECO:0007669"/>
    <property type="project" value="TreeGrafter"/>
</dbReference>
<dbReference type="SUPFAM" id="SSF51679">
    <property type="entry name" value="Bacterial luciferase-like"/>
    <property type="match status" value="1"/>
</dbReference>
<reference evidence="6 7" key="1">
    <citation type="submission" date="2016-06" db="EMBL/GenBank/DDBJ databases">
        <authorList>
            <person name="Kjaerup R.B."/>
            <person name="Dalgaard T.S."/>
            <person name="Juul-Madsen H.R."/>
        </authorList>
    </citation>
    <scope>NUCLEOTIDE SEQUENCE [LARGE SCALE GENOMIC DNA]</scope>
    <source>
        <strain evidence="6 7">1245752.6</strain>
    </source>
</reference>
<dbReference type="InterPro" id="IPR050172">
    <property type="entry name" value="SsuD_RutA_monooxygenase"/>
</dbReference>
<protein>
    <submittedName>
        <fullName evidence="6">LLM class F420-dependent oxidoreductase</fullName>
    </submittedName>
</protein>
<evidence type="ECO:0000313" key="6">
    <source>
        <dbReference type="EMBL" id="OBS01644.1"/>
    </source>
</evidence>
<keyword evidence="2" id="KW-0288">FMN</keyword>
<accession>A0A1A6BHF0</accession>
<dbReference type="AlphaFoldDB" id="A0A1A6BHF0"/>